<gene>
    <name evidence="2" type="ORF">NA56DRAFT_703465</name>
</gene>
<proteinExistence type="predicted"/>
<accession>A0A2J6Q4R0</accession>
<evidence type="ECO:0000313" key="2">
    <source>
        <dbReference type="EMBL" id="PMD21287.1"/>
    </source>
</evidence>
<feature type="compositionally biased region" description="Polar residues" evidence="1">
    <location>
        <begin position="92"/>
        <end position="102"/>
    </location>
</feature>
<reference evidence="2 3" key="1">
    <citation type="submission" date="2016-05" db="EMBL/GenBank/DDBJ databases">
        <title>A degradative enzymes factory behind the ericoid mycorrhizal symbiosis.</title>
        <authorList>
            <consortium name="DOE Joint Genome Institute"/>
            <person name="Martino E."/>
            <person name="Morin E."/>
            <person name="Grelet G."/>
            <person name="Kuo A."/>
            <person name="Kohler A."/>
            <person name="Daghino S."/>
            <person name="Barry K."/>
            <person name="Choi C."/>
            <person name="Cichocki N."/>
            <person name="Clum A."/>
            <person name="Copeland A."/>
            <person name="Hainaut M."/>
            <person name="Haridas S."/>
            <person name="Labutti K."/>
            <person name="Lindquist E."/>
            <person name="Lipzen A."/>
            <person name="Khouja H.-R."/>
            <person name="Murat C."/>
            <person name="Ohm R."/>
            <person name="Olson A."/>
            <person name="Spatafora J."/>
            <person name="Veneault-Fourrey C."/>
            <person name="Henrissat B."/>
            <person name="Grigoriev I."/>
            <person name="Martin F."/>
            <person name="Perotto S."/>
        </authorList>
    </citation>
    <scope>NUCLEOTIDE SEQUENCE [LARGE SCALE GENOMIC DNA]</scope>
    <source>
        <strain evidence="2 3">UAMH 7357</strain>
    </source>
</reference>
<sequence length="175" mass="18981">MADNIDEQVTAHIREILRLVLDIKGKLQCSNTGTSKRTKKPKLPDNECLTDTLPTEGPFKEPATNGFTSNCPTEPQDEPSHDHPSVTPPDTAVTSISATSEPTVDYPDITEALESSGMDDLPISATHIQIEGSERVDDMSLPTTHYTGYNILNEFFGQPAIDPSSVSDVEGPGNW</sequence>
<dbReference type="AlphaFoldDB" id="A0A2J6Q4R0"/>
<organism evidence="2 3">
    <name type="scientific">Hyaloscypha hepaticicola</name>
    <dbReference type="NCBI Taxonomy" id="2082293"/>
    <lineage>
        <taxon>Eukaryota</taxon>
        <taxon>Fungi</taxon>
        <taxon>Dikarya</taxon>
        <taxon>Ascomycota</taxon>
        <taxon>Pezizomycotina</taxon>
        <taxon>Leotiomycetes</taxon>
        <taxon>Helotiales</taxon>
        <taxon>Hyaloscyphaceae</taxon>
        <taxon>Hyaloscypha</taxon>
    </lineage>
</organism>
<dbReference type="STRING" id="1745343.A0A2J6Q4R0"/>
<evidence type="ECO:0000313" key="3">
    <source>
        <dbReference type="Proteomes" id="UP000235672"/>
    </source>
</evidence>
<dbReference type="Proteomes" id="UP000235672">
    <property type="component" value="Unassembled WGS sequence"/>
</dbReference>
<keyword evidence="3" id="KW-1185">Reference proteome</keyword>
<protein>
    <submittedName>
        <fullName evidence="2">Uncharacterized protein</fullName>
    </submittedName>
</protein>
<evidence type="ECO:0000256" key="1">
    <source>
        <dbReference type="SAM" id="MobiDB-lite"/>
    </source>
</evidence>
<name>A0A2J6Q4R0_9HELO</name>
<dbReference type="EMBL" id="KZ613481">
    <property type="protein sequence ID" value="PMD21287.1"/>
    <property type="molecule type" value="Genomic_DNA"/>
</dbReference>
<feature type="region of interest" description="Disordered" evidence="1">
    <location>
        <begin position="30"/>
        <end position="102"/>
    </location>
</feature>